<dbReference type="RefSeq" id="WP_184574987.1">
    <property type="nucleotide sequence ID" value="NZ_JACHJL010000013.1"/>
</dbReference>
<comment type="caution">
    <text evidence="2">The sequence shown here is derived from an EMBL/GenBank/DDBJ whole genome shotgun (WGS) entry which is preliminary data.</text>
</comment>
<dbReference type="SUPFAM" id="SSF51735">
    <property type="entry name" value="NAD(P)-binding Rossmann-fold domains"/>
    <property type="match status" value="1"/>
</dbReference>
<dbReference type="Proteomes" id="UP000588098">
    <property type="component" value="Unassembled WGS sequence"/>
</dbReference>
<sequence length="274" mass="29621">MKNLVISGGTDGMGKAIALTYLRRGDRVTIVGRDPRKGEAILAQAREIGAGERVHFLRADLSLVAENRKTIDEIAVTLPAVDALVLCARYFRSTRWETADGFEGTFALEYLSRFLLSHGLRTLLEKADAPVIVNVSGPGMAKGEIRWDDFGFQHGYHGAAAQLHAGVANDLLGVAFAATYPATRTRYVLVHPGGVATSFSGEYDAESARHVAQLQQTGRPVAEGIVPIVARIDSPPAAPVSAFVRSQQINLAAPDFDERSAMRLRDLTQRLLGE</sequence>
<dbReference type="InterPro" id="IPR052228">
    <property type="entry name" value="Sec_Metab_Biosynth_Oxidored"/>
</dbReference>
<dbReference type="InterPro" id="IPR036291">
    <property type="entry name" value="NAD(P)-bd_dom_sf"/>
</dbReference>
<name>A0A7W9QCJ7_9ACTN</name>
<keyword evidence="1" id="KW-0560">Oxidoreductase</keyword>
<protein>
    <submittedName>
        <fullName evidence="2">NAD(P)-dependent dehydrogenase (Short-subunit alcohol dehydrogenase family)</fullName>
    </submittedName>
</protein>
<proteinExistence type="predicted"/>
<evidence type="ECO:0000313" key="3">
    <source>
        <dbReference type="Proteomes" id="UP000588098"/>
    </source>
</evidence>
<gene>
    <name evidence="2" type="ORF">FHS42_004850</name>
</gene>
<dbReference type="GO" id="GO:0016491">
    <property type="term" value="F:oxidoreductase activity"/>
    <property type="evidence" value="ECO:0007669"/>
    <property type="project" value="UniProtKB-KW"/>
</dbReference>
<evidence type="ECO:0000313" key="2">
    <source>
        <dbReference type="EMBL" id="MBB5937766.1"/>
    </source>
</evidence>
<evidence type="ECO:0000256" key="1">
    <source>
        <dbReference type="ARBA" id="ARBA00023002"/>
    </source>
</evidence>
<dbReference type="Gene3D" id="3.40.50.720">
    <property type="entry name" value="NAD(P)-binding Rossmann-like Domain"/>
    <property type="match status" value="1"/>
</dbReference>
<keyword evidence="3" id="KW-1185">Reference proteome</keyword>
<dbReference type="PANTHER" id="PTHR47534">
    <property type="entry name" value="YALI0E05731P"/>
    <property type="match status" value="1"/>
</dbReference>
<dbReference type="PANTHER" id="PTHR47534:SF3">
    <property type="entry name" value="ALCOHOL DEHYDROGENASE-LIKE C-TERMINAL DOMAIN-CONTAINING PROTEIN"/>
    <property type="match status" value="1"/>
</dbReference>
<dbReference type="EMBL" id="JACHJL010000013">
    <property type="protein sequence ID" value="MBB5937766.1"/>
    <property type="molecule type" value="Genomic_DNA"/>
</dbReference>
<dbReference type="AlphaFoldDB" id="A0A7W9QCJ7"/>
<organism evidence="2 3">
    <name type="scientific">Streptomyces zagrosensis</name>
    <dbReference type="NCBI Taxonomy" id="1042984"/>
    <lineage>
        <taxon>Bacteria</taxon>
        <taxon>Bacillati</taxon>
        <taxon>Actinomycetota</taxon>
        <taxon>Actinomycetes</taxon>
        <taxon>Kitasatosporales</taxon>
        <taxon>Streptomycetaceae</taxon>
        <taxon>Streptomyces</taxon>
    </lineage>
</organism>
<accession>A0A7W9QCJ7</accession>
<dbReference type="Pfam" id="PF00106">
    <property type="entry name" value="adh_short"/>
    <property type="match status" value="1"/>
</dbReference>
<dbReference type="InterPro" id="IPR002347">
    <property type="entry name" value="SDR_fam"/>
</dbReference>
<reference evidence="2 3" key="1">
    <citation type="submission" date="2020-08" db="EMBL/GenBank/DDBJ databases">
        <title>Genomic Encyclopedia of Type Strains, Phase III (KMG-III): the genomes of soil and plant-associated and newly described type strains.</title>
        <authorList>
            <person name="Whitman W."/>
        </authorList>
    </citation>
    <scope>NUCLEOTIDE SEQUENCE [LARGE SCALE GENOMIC DNA]</scope>
    <source>
        <strain evidence="2 3">CECT 8305</strain>
    </source>
</reference>